<evidence type="ECO:0000256" key="2">
    <source>
        <dbReference type="SAM" id="SignalP"/>
    </source>
</evidence>
<name>A0AAE1NGX6_9EUCA</name>
<feature type="signal peptide" evidence="2">
    <location>
        <begin position="1"/>
        <end position="19"/>
    </location>
</feature>
<dbReference type="Proteomes" id="UP001292094">
    <property type="component" value="Unassembled WGS sequence"/>
</dbReference>
<keyword evidence="4" id="KW-1185">Reference proteome</keyword>
<dbReference type="EMBL" id="JAWZYT010005980">
    <property type="protein sequence ID" value="KAK4289122.1"/>
    <property type="molecule type" value="Genomic_DNA"/>
</dbReference>
<evidence type="ECO:0000313" key="3">
    <source>
        <dbReference type="EMBL" id="KAK4289122.1"/>
    </source>
</evidence>
<protein>
    <submittedName>
        <fullName evidence="3">Uncharacterized protein</fullName>
    </submittedName>
</protein>
<feature type="compositionally biased region" description="Low complexity" evidence="1">
    <location>
        <begin position="151"/>
        <end position="170"/>
    </location>
</feature>
<keyword evidence="2" id="KW-0732">Signal</keyword>
<organism evidence="3 4">
    <name type="scientific">Petrolisthes manimaculis</name>
    <dbReference type="NCBI Taxonomy" id="1843537"/>
    <lineage>
        <taxon>Eukaryota</taxon>
        <taxon>Metazoa</taxon>
        <taxon>Ecdysozoa</taxon>
        <taxon>Arthropoda</taxon>
        <taxon>Crustacea</taxon>
        <taxon>Multicrustacea</taxon>
        <taxon>Malacostraca</taxon>
        <taxon>Eumalacostraca</taxon>
        <taxon>Eucarida</taxon>
        <taxon>Decapoda</taxon>
        <taxon>Pleocyemata</taxon>
        <taxon>Anomura</taxon>
        <taxon>Galatheoidea</taxon>
        <taxon>Porcellanidae</taxon>
        <taxon>Petrolisthes</taxon>
    </lineage>
</organism>
<accession>A0AAE1NGX6</accession>
<dbReference type="AlphaFoldDB" id="A0AAE1NGX6"/>
<feature type="region of interest" description="Disordered" evidence="1">
    <location>
        <begin position="151"/>
        <end position="191"/>
    </location>
</feature>
<proteinExistence type="predicted"/>
<gene>
    <name evidence="3" type="ORF">Pmani_037896</name>
</gene>
<feature type="chain" id="PRO_5041938807" evidence="2">
    <location>
        <begin position="20"/>
        <end position="223"/>
    </location>
</feature>
<reference evidence="3" key="1">
    <citation type="submission" date="2023-11" db="EMBL/GenBank/DDBJ databases">
        <title>Genome assemblies of two species of porcelain crab, Petrolisthes cinctipes and Petrolisthes manimaculis (Anomura: Porcellanidae).</title>
        <authorList>
            <person name="Angst P."/>
        </authorList>
    </citation>
    <scope>NUCLEOTIDE SEQUENCE</scope>
    <source>
        <strain evidence="3">PB745_02</strain>
        <tissue evidence="3">Gill</tissue>
    </source>
</reference>
<evidence type="ECO:0000256" key="1">
    <source>
        <dbReference type="SAM" id="MobiDB-lite"/>
    </source>
</evidence>
<evidence type="ECO:0000313" key="4">
    <source>
        <dbReference type="Proteomes" id="UP001292094"/>
    </source>
</evidence>
<sequence length="223" mass="24499">MMFKLLVGACCLLAVGVSGQRFRQLDLASLGPTTTPVPILVDSRRIDLQTGAFVYEYAGGDGSSKFEFRYPNGTVVGNYTFVDELGVLQTRVYSAGVHDPSNIDETTDPNYVDLGNYEHYRHLERPYVHQDESFHVLRHTTTTTLVPAAAQTARETTTTTTSPSHSTPCTEDNLYSPNTSHVPRSNPPPNVSTSRYLSCLQCPSHLISTLTRLPGHTSHSLPS</sequence>
<feature type="compositionally biased region" description="Polar residues" evidence="1">
    <location>
        <begin position="173"/>
        <end position="183"/>
    </location>
</feature>
<comment type="caution">
    <text evidence="3">The sequence shown here is derived from an EMBL/GenBank/DDBJ whole genome shotgun (WGS) entry which is preliminary data.</text>
</comment>